<keyword evidence="1" id="KW-0479">Metal-binding</keyword>
<dbReference type="Pfam" id="PF00294">
    <property type="entry name" value="PfkB"/>
    <property type="match status" value="1"/>
</dbReference>
<protein>
    <recommendedName>
        <fullName evidence="2">Carbohydrate kinase PfkB domain-containing protein</fullName>
    </recommendedName>
</protein>
<dbReference type="OrthoDB" id="198885at2759"/>
<proteinExistence type="predicted"/>
<dbReference type="GO" id="GO:0005737">
    <property type="term" value="C:cytoplasm"/>
    <property type="evidence" value="ECO:0007669"/>
    <property type="project" value="TreeGrafter"/>
</dbReference>
<dbReference type="Gene3D" id="3.40.1190.20">
    <property type="match status" value="1"/>
</dbReference>
<dbReference type="GO" id="GO:0004730">
    <property type="term" value="F:pseudouridylate synthase activity"/>
    <property type="evidence" value="ECO:0007669"/>
    <property type="project" value="TreeGrafter"/>
</dbReference>
<dbReference type="GO" id="GO:0006796">
    <property type="term" value="P:phosphate-containing compound metabolic process"/>
    <property type="evidence" value="ECO:0007669"/>
    <property type="project" value="UniProtKB-ARBA"/>
</dbReference>
<evidence type="ECO:0000313" key="4">
    <source>
        <dbReference type="Proteomes" id="UP000752696"/>
    </source>
</evidence>
<dbReference type="GO" id="GO:0016798">
    <property type="term" value="F:hydrolase activity, acting on glycosyl bonds"/>
    <property type="evidence" value="ECO:0007669"/>
    <property type="project" value="TreeGrafter"/>
</dbReference>
<accession>A0A6V7H5I5</accession>
<comment type="caution">
    <text evidence="3">The sequence shown here is derived from an EMBL/GenBank/DDBJ whole genome shotgun (WGS) entry which is preliminary data.</text>
</comment>
<evidence type="ECO:0000256" key="1">
    <source>
        <dbReference type="ARBA" id="ARBA00022723"/>
    </source>
</evidence>
<sequence length="385" mass="41952">MGEVREEIVFRARIAASISSISLLLDGIASIFGHNARLVIESSQRERKSVRKRQRASELLEKFPALFSDDGRTHAGRSRESCGGVGRNIANALISLGLNATRLISVVGNDQPGKAIIKSLGDGAQTIEQLSNMNTARCTVIINYKGECQFSIGEMEVFASISPDVVKKYQSCVENSSFIVLDGNLPLDTIRYVLDLAACSKIPVWYEPTDVNKATKVFEAKSQWQNVLHFISPNRNELSVIGKYLGIPVPDNKLFMDLEEVKAIAEQIAEFIPVVISTLGSHGVLVARKALGNDPFYDKEGRLVAHTTITSRLYPPLFFISDDPNETFNVNGCGDCLTAGIIYGIHKNLDETSCLSLALKAAALSLTSLDAVPTSLSLLCNDIKC</sequence>
<feature type="non-terminal residue" evidence="3">
    <location>
        <position position="385"/>
    </location>
</feature>
<evidence type="ECO:0000313" key="3">
    <source>
        <dbReference type="EMBL" id="CAD1474612.1"/>
    </source>
</evidence>
<name>A0A6V7H5I5_9HYME</name>
<gene>
    <name evidence="3" type="ORF">MHI_LOCUS480593</name>
</gene>
<feature type="domain" description="Carbohydrate kinase PfkB" evidence="2">
    <location>
        <begin position="74"/>
        <end position="288"/>
    </location>
</feature>
<dbReference type="AlphaFoldDB" id="A0A6V7H5I5"/>
<dbReference type="InterPro" id="IPR011611">
    <property type="entry name" value="PfkB_dom"/>
</dbReference>
<dbReference type="GO" id="GO:0046872">
    <property type="term" value="F:metal ion binding"/>
    <property type="evidence" value="ECO:0007669"/>
    <property type="project" value="UniProtKB-KW"/>
</dbReference>
<dbReference type="Proteomes" id="UP000752696">
    <property type="component" value="Unassembled WGS sequence"/>
</dbReference>
<feature type="non-terminal residue" evidence="3">
    <location>
        <position position="1"/>
    </location>
</feature>
<dbReference type="InterPro" id="IPR029056">
    <property type="entry name" value="Ribokinase-like"/>
</dbReference>
<reference evidence="3" key="1">
    <citation type="submission" date="2020-07" db="EMBL/GenBank/DDBJ databases">
        <authorList>
            <person name="Nazaruddin N."/>
        </authorList>
    </citation>
    <scope>NUCLEOTIDE SEQUENCE</scope>
</reference>
<dbReference type="EMBL" id="CAJDYZ010007778">
    <property type="protein sequence ID" value="CAD1474612.1"/>
    <property type="molecule type" value="Genomic_DNA"/>
</dbReference>
<evidence type="ECO:0000259" key="2">
    <source>
        <dbReference type="Pfam" id="PF00294"/>
    </source>
</evidence>
<organism evidence="3 4">
    <name type="scientific">Heterotrigona itama</name>
    <dbReference type="NCBI Taxonomy" id="395501"/>
    <lineage>
        <taxon>Eukaryota</taxon>
        <taxon>Metazoa</taxon>
        <taxon>Ecdysozoa</taxon>
        <taxon>Arthropoda</taxon>
        <taxon>Hexapoda</taxon>
        <taxon>Insecta</taxon>
        <taxon>Pterygota</taxon>
        <taxon>Neoptera</taxon>
        <taxon>Endopterygota</taxon>
        <taxon>Hymenoptera</taxon>
        <taxon>Apocrita</taxon>
        <taxon>Aculeata</taxon>
        <taxon>Apoidea</taxon>
        <taxon>Anthophila</taxon>
        <taxon>Apidae</taxon>
        <taxon>Heterotrigona</taxon>
    </lineage>
</organism>
<keyword evidence="4" id="KW-1185">Reference proteome</keyword>
<dbReference type="PANTHER" id="PTHR42909">
    <property type="entry name" value="ZGC:136858"/>
    <property type="match status" value="1"/>
</dbReference>
<dbReference type="PANTHER" id="PTHR42909:SF1">
    <property type="entry name" value="CARBOHYDRATE KINASE PFKB DOMAIN-CONTAINING PROTEIN"/>
    <property type="match status" value="1"/>
</dbReference>
<dbReference type="SUPFAM" id="SSF53613">
    <property type="entry name" value="Ribokinase-like"/>
    <property type="match status" value="1"/>
</dbReference>